<name>A0ABW4EVV2_9PSEU</name>
<evidence type="ECO:0008006" key="4">
    <source>
        <dbReference type="Google" id="ProtNLM"/>
    </source>
</evidence>
<evidence type="ECO:0000313" key="3">
    <source>
        <dbReference type="Proteomes" id="UP001597114"/>
    </source>
</evidence>
<evidence type="ECO:0000256" key="1">
    <source>
        <dbReference type="SAM" id="MobiDB-lite"/>
    </source>
</evidence>
<organism evidence="2 3">
    <name type="scientific">Pseudonocardia yunnanensis</name>
    <dbReference type="NCBI Taxonomy" id="58107"/>
    <lineage>
        <taxon>Bacteria</taxon>
        <taxon>Bacillati</taxon>
        <taxon>Actinomycetota</taxon>
        <taxon>Actinomycetes</taxon>
        <taxon>Pseudonocardiales</taxon>
        <taxon>Pseudonocardiaceae</taxon>
        <taxon>Pseudonocardia</taxon>
    </lineage>
</organism>
<dbReference type="RefSeq" id="WP_344729710.1">
    <property type="nucleotide sequence ID" value="NZ_BAAAUS010000063.1"/>
</dbReference>
<sequence length="257" mass="27270">MANEKTVPLLPCPDIDEIEAFYAMLGFTRTYYQSRPNPHVALRRADIDLHFFGIPGFDPADSYGSCLVIVPDTGELYRAFAAGMRAAHGKILVAGIPRMTRPRLRKNADNLSGFAVIDPGGNWIRIHAAAGAPAADTTAAEPARSRLGKALDNAVVMGDSRGFEEQGVRILDTALGRDLATSTPVDLVNALAYRAELAARTDDPGGAMEFLTRAGAVALTDAERVALADTLTGLRDLAGALPTSPEPGSTVDVEPDR</sequence>
<keyword evidence="3" id="KW-1185">Reference proteome</keyword>
<dbReference type="SUPFAM" id="SSF54593">
    <property type="entry name" value="Glyoxalase/Bleomycin resistance protein/Dihydroxybiphenyl dioxygenase"/>
    <property type="match status" value="1"/>
</dbReference>
<reference evidence="3" key="1">
    <citation type="journal article" date="2019" name="Int. J. Syst. Evol. Microbiol.">
        <title>The Global Catalogue of Microorganisms (GCM) 10K type strain sequencing project: providing services to taxonomists for standard genome sequencing and annotation.</title>
        <authorList>
            <consortium name="The Broad Institute Genomics Platform"/>
            <consortium name="The Broad Institute Genome Sequencing Center for Infectious Disease"/>
            <person name="Wu L."/>
            <person name="Ma J."/>
        </authorList>
    </citation>
    <scope>NUCLEOTIDE SEQUENCE [LARGE SCALE GENOMIC DNA]</scope>
    <source>
        <strain evidence="3">CCM 7043</strain>
    </source>
</reference>
<dbReference type="Gene3D" id="3.10.180.10">
    <property type="entry name" value="2,3-Dihydroxybiphenyl 1,2-Dioxygenase, domain 1"/>
    <property type="match status" value="1"/>
</dbReference>
<feature type="region of interest" description="Disordered" evidence="1">
    <location>
        <begin position="237"/>
        <end position="257"/>
    </location>
</feature>
<protein>
    <recommendedName>
        <fullName evidence="4">VOC family protein</fullName>
    </recommendedName>
</protein>
<dbReference type="Proteomes" id="UP001597114">
    <property type="component" value="Unassembled WGS sequence"/>
</dbReference>
<evidence type="ECO:0000313" key="2">
    <source>
        <dbReference type="EMBL" id="MFD1518485.1"/>
    </source>
</evidence>
<comment type="caution">
    <text evidence="2">The sequence shown here is derived from an EMBL/GenBank/DDBJ whole genome shotgun (WGS) entry which is preliminary data.</text>
</comment>
<dbReference type="EMBL" id="JBHUCO010000013">
    <property type="protein sequence ID" value="MFD1518485.1"/>
    <property type="molecule type" value="Genomic_DNA"/>
</dbReference>
<gene>
    <name evidence="2" type="ORF">ACFSJD_13380</name>
</gene>
<proteinExistence type="predicted"/>
<accession>A0ABW4EVV2</accession>
<dbReference type="InterPro" id="IPR029068">
    <property type="entry name" value="Glyas_Bleomycin-R_OHBP_Dase"/>
</dbReference>